<evidence type="ECO:0000313" key="2">
    <source>
        <dbReference type="EMBL" id="KAF0698910.1"/>
    </source>
</evidence>
<dbReference type="EMBL" id="VJMH01005211">
    <property type="protein sequence ID" value="KAF0698910.1"/>
    <property type="molecule type" value="Genomic_DNA"/>
</dbReference>
<keyword evidence="4" id="KW-1185">Reference proteome</keyword>
<evidence type="ECO:0000256" key="1">
    <source>
        <dbReference type="SAM" id="SignalP"/>
    </source>
</evidence>
<accession>A0A485KQG5</accession>
<feature type="signal peptide" evidence="1">
    <location>
        <begin position="1"/>
        <end position="17"/>
    </location>
</feature>
<proteinExistence type="predicted"/>
<gene>
    <name evidence="3" type="primary">Aste57867_10474</name>
    <name evidence="2" type="ORF">As57867_010434</name>
    <name evidence="3" type="ORF">ASTE57867_10474</name>
</gene>
<feature type="chain" id="PRO_5036355448" evidence="1">
    <location>
        <begin position="18"/>
        <end position="134"/>
    </location>
</feature>
<dbReference type="AlphaFoldDB" id="A0A485KQG5"/>
<evidence type="ECO:0000313" key="3">
    <source>
        <dbReference type="EMBL" id="VFT87348.1"/>
    </source>
</evidence>
<dbReference type="EMBL" id="CAADRA010005232">
    <property type="protein sequence ID" value="VFT87348.1"/>
    <property type="molecule type" value="Genomic_DNA"/>
</dbReference>
<sequence length="134" mass="14513">MQLLTIAVALAASSVCAKAPLPRCDHMFGIGDVVYKPVLKQYQTALEKCFGFSQFGNAIAAGRRPSKAEISRFFTSDDCRLVVTALQASYRANSDACVVDDTGTTLGQLATLPFDELRRIYESSVPVNNNVGLF</sequence>
<keyword evidence="1" id="KW-0732">Signal</keyword>
<name>A0A485KQG5_9STRA</name>
<reference evidence="3 4" key="1">
    <citation type="submission" date="2019-03" db="EMBL/GenBank/DDBJ databases">
        <authorList>
            <person name="Gaulin E."/>
            <person name="Dumas B."/>
        </authorList>
    </citation>
    <scope>NUCLEOTIDE SEQUENCE [LARGE SCALE GENOMIC DNA]</scope>
    <source>
        <strain evidence="3">CBS 568.67</strain>
    </source>
</reference>
<reference evidence="2" key="2">
    <citation type="submission" date="2019-06" db="EMBL/GenBank/DDBJ databases">
        <title>Genomics analysis of Aphanomyces spp. identifies a new class of oomycete effector associated with host adaptation.</title>
        <authorList>
            <person name="Gaulin E."/>
        </authorList>
    </citation>
    <scope>NUCLEOTIDE SEQUENCE</scope>
    <source>
        <strain evidence="2">CBS 578.67</strain>
    </source>
</reference>
<organism evidence="3 4">
    <name type="scientific">Aphanomyces stellatus</name>
    <dbReference type="NCBI Taxonomy" id="120398"/>
    <lineage>
        <taxon>Eukaryota</taxon>
        <taxon>Sar</taxon>
        <taxon>Stramenopiles</taxon>
        <taxon>Oomycota</taxon>
        <taxon>Saprolegniomycetes</taxon>
        <taxon>Saprolegniales</taxon>
        <taxon>Verrucalvaceae</taxon>
        <taxon>Aphanomyces</taxon>
    </lineage>
</organism>
<dbReference type="Proteomes" id="UP000332933">
    <property type="component" value="Unassembled WGS sequence"/>
</dbReference>
<protein>
    <submittedName>
        <fullName evidence="3">Aste57867_10474 protein</fullName>
    </submittedName>
</protein>
<evidence type="ECO:0000313" key="4">
    <source>
        <dbReference type="Proteomes" id="UP000332933"/>
    </source>
</evidence>